<dbReference type="AlphaFoldDB" id="A0A7G8BNL7"/>
<evidence type="ECO:0000256" key="7">
    <source>
        <dbReference type="ARBA" id="ARBA00023027"/>
    </source>
</evidence>
<keyword evidence="11" id="KW-0456">Lyase</keyword>
<evidence type="ECO:0000256" key="5">
    <source>
        <dbReference type="ARBA" id="ARBA00022968"/>
    </source>
</evidence>
<accession>A0A7G8BNL7</accession>
<feature type="region of interest" description="Disordered" evidence="13">
    <location>
        <begin position="339"/>
        <end position="362"/>
    </location>
</feature>
<dbReference type="Pfam" id="PF01370">
    <property type="entry name" value="Epimerase"/>
    <property type="match status" value="1"/>
</dbReference>
<dbReference type="Proteomes" id="UP000515312">
    <property type="component" value="Chromosome"/>
</dbReference>
<comment type="cofactor">
    <cofactor evidence="1">
        <name>NAD(+)</name>
        <dbReference type="ChEBI" id="CHEBI:57540"/>
    </cofactor>
</comment>
<comment type="subcellular location">
    <subcellularLocation>
        <location evidence="2">Golgi apparatus membrane</location>
        <topology evidence="2">Single-pass type II membrane protein</topology>
    </subcellularLocation>
    <subcellularLocation>
        <location evidence="12">Golgi apparatus</location>
        <location evidence="12">Golgi stack membrane</location>
    </subcellularLocation>
</comment>
<evidence type="ECO:0000256" key="8">
    <source>
        <dbReference type="ARBA" id="ARBA00023034"/>
    </source>
</evidence>
<dbReference type="GO" id="GO:0033320">
    <property type="term" value="P:UDP-D-xylose biosynthetic process"/>
    <property type="evidence" value="ECO:0007669"/>
    <property type="project" value="UniProtKB-UniPathway"/>
</dbReference>
<keyword evidence="4" id="KW-0210">Decarboxylase</keyword>
<keyword evidence="7" id="KW-0520">NAD</keyword>
<evidence type="ECO:0000256" key="4">
    <source>
        <dbReference type="ARBA" id="ARBA00022793"/>
    </source>
</evidence>
<keyword evidence="10" id="KW-0325">Glycoprotein</keyword>
<dbReference type="PANTHER" id="PTHR43078:SF6">
    <property type="entry name" value="UDP-GLUCURONIC ACID DECARBOXYLASE 1"/>
    <property type="match status" value="1"/>
</dbReference>
<dbReference type="SUPFAM" id="SSF51735">
    <property type="entry name" value="NAD(P)-binding Rossmann-fold domains"/>
    <property type="match status" value="1"/>
</dbReference>
<reference evidence="15 16" key="1">
    <citation type="submission" date="2020-08" db="EMBL/GenBank/DDBJ databases">
        <title>Edaphobacter telluris sp. nov. and Acidobacterium dinghuensis sp. nov., two acidobacteria isolated from forest soil.</title>
        <authorList>
            <person name="Fu J."/>
            <person name="Qiu L."/>
        </authorList>
    </citation>
    <scope>NUCLEOTIDE SEQUENCE [LARGE SCALE GENOMIC DNA]</scope>
    <source>
        <strain evidence="15">4Y35</strain>
    </source>
</reference>
<keyword evidence="5" id="KW-0735">Signal-anchor</keyword>
<name>A0A7G8BNL7_9BACT</name>
<evidence type="ECO:0000313" key="16">
    <source>
        <dbReference type="Proteomes" id="UP000515312"/>
    </source>
</evidence>
<organism evidence="15 16">
    <name type="scientific">Alloacidobacterium dinghuense</name>
    <dbReference type="NCBI Taxonomy" id="2763107"/>
    <lineage>
        <taxon>Bacteria</taxon>
        <taxon>Pseudomonadati</taxon>
        <taxon>Acidobacteriota</taxon>
        <taxon>Terriglobia</taxon>
        <taxon>Terriglobales</taxon>
        <taxon>Acidobacteriaceae</taxon>
        <taxon>Alloacidobacterium</taxon>
    </lineage>
</organism>
<evidence type="ECO:0000256" key="1">
    <source>
        <dbReference type="ARBA" id="ARBA00001911"/>
    </source>
</evidence>
<dbReference type="Gene3D" id="3.40.50.720">
    <property type="entry name" value="NAD(P)-binding Rossmann-like Domain"/>
    <property type="match status" value="1"/>
</dbReference>
<keyword evidence="6" id="KW-1133">Transmembrane helix</keyword>
<keyword evidence="16" id="KW-1185">Reference proteome</keyword>
<dbReference type="PANTHER" id="PTHR43078">
    <property type="entry name" value="UDP-GLUCURONIC ACID DECARBOXYLASE-RELATED"/>
    <property type="match status" value="1"/>
</dbReference>
<feature type="compositionally biased region" description="Low complexity" evidence="13">
    <location>
        <begin position="340"/>
        <end position="352"/>
    </location>
</feature>
<dbReference type="KEGG" id="adin:H7849_09670"/>
<keyword evidence="3" id="KW-0812">Transmembrane</keyword>
<evidence type="ECO:0000259" key="14">
    <source>
        <dbReference type="Pfam" id="PF01370"/>
    </source>
</evidence>
<dbReference type="InterPro" id="IPR001509">
    <property type="entry name" value="Epimerase_deHydtase"/>
</dbReference>
<evidence type="ECO:0000256" key="6">
    <source>
        <dbReference type="ARBA" id="ARBA00022989"/>
    </source>
</evidence>
<evidence type="ECO:0000256" key="9">
    <source>
        <dbReference type="ARBA" id="ARBA00023136"/>
    </source>
</evidence>
<protein>
    <submittedName>
        <fullName evidence="15">SDR family oxidoreductase</fullName>
    </submittedName>
</protein>
<evidence type="ECO:0000256" key="11">
    <source>
        <dbReference type="ARBA" id="ARBA00023239"/>
    </source>
</evidence>
<evidence type="ECO:0000313" key="15">
    <source>
        <dbReference type="EMBL" id="QNI34137.1"/>
    </source>
</evidence>
<evidence type="ECO:0000256" key="10">
    <source>
        <dbReference type="ARBA" id="ARBA00023180"/>
    </source>
</evidence>
<dbReference type="GO" id="GO:0042732">
    <property type="term" value="P:D-xylose metabolic process"/>
    <property type="evidence" value="ECO:0007669"/>
    <property type="project" value="InterPro"/>
</dbReference>
<dbReference type="CDD" id="cd05230">
    <property type="entry name" value="UGD_SDR_e"/>
    <property type="match status" value="1"/>
</dbReference>
<dbReference type="InterPro" id="IPR044516">
    <property type="entry name" value="UXS-like"/>
</dbReference>
<dbReference type="GO" id="GO:0005737">
    <property type="term" value="C:cytoplasm"/>
    <property type="evidence" value="ECO:0007669"/>
    <property type="project" value="TreeGrafter"/>
</dbReference>
<dbReference type="UniPathway" id="UPA00796">
    <property type="reaction ID" value="UER00771"/>
</dbReference>
<dbReference type="GO" id="GO:0048040">
    <property type="term" value="F:UDP-glucuronate decarboxylase activity"/>
    <property type="evidence" value="ECO:0007669"/>
    <property type="project" value="TreeGrafter"/>
</dbReference>
<sequence>MIYDKTRDQVKRRHSPSAFFIYLYRDLRLTTRVLITGAAGFLGSHLTDALLAEGCSVVGVDNLCTGSLENLKHLQSESRFEFQEHDICFPFDFGKVDYVFNFASPASPEDYGRLGIETLEVGSSGTRNVLELAHKYQAKFLHASTSECYGDPTVHPQTEDYWGNVNPIGPRSVYDEAKRFSEALVMAYHRYRKVDTRLARIFNTYGPRLQANDGRVISNFMMQALQGQDLTVYGTGSQTRSFCYVSDEVDGFLRLSRSPEHFPVNIGNPNEWTILDCAQAVLRVTGSRSRIVFHSLPVDDPAQRQPDIARARQLLGWEPKIDLETGLRLSLEYFRSSLVPQPQTQTQTQTQPEDAESALNQG</sequence>
<evidence type="ECO:0000256" key="3">
    <source>
        <dbReference type="ARBA" id="ARBA00022692"/>
    </source>
</evidence>
<evidence type="ECO:0000256" key="2">
    <source>
        <dbReference type="ARBA" id="ARBA00004323"/>
    </source>
</evidence>
<dbReference type="EMBL" id="CP060394">
    <property type="protein sequence ID" value="QNI34137.1"/>
    <property type="molecule type" value="Genomic_DNA"/>
</dbReference>
<gene>
    <name evidence="15" type="ORF">H7849_09670</name>
</gene>
<keyword evidence="9" id="KW-0472">Membrane</keyword>
<proteinExistence type="predicted"/>
<keyword evidence="8" id="KW-0333">Golgi apparatus</keyword>
<feature type="domain" description="NAD-dependent epimerase/dehydratase" evidence="14">
    <location>
        <begin position="33"/>
        <end position="266"/>
    </location>
</feature>
<evidence type="ECO:0000256" key="13">
    <source>
        <dbReference type="SAM" id="MobiDB-lite"/>
    </source>
</evidence>
<evidence type="ECO:0000256" key="12">
    <source>
        <dbReference type="ARBA" id="ARBA00037859"/>
    </source>
</evidence>
<dbReference type="InterPro" id="IPR036291">
    <property type="entry name" value="NAD(P)-bd_dom_sf"/>
</dbReference>
<dbReference type="GO" id="GO:0070403">
    <property type="term" value="F:NAD+ binding"/>
    <property type="evidence" value="ECO:0007669"/>
    <property type="project" value="InterPro"/>
</dbReference>
<dbReference type="FunFam" id="3.40.50.720:FF:000065">
    <property type="entry name" value="UDP-glucuronic acid decarboxylase 1"/>
    <property type="match status" value="1"/>
</dbReference>